<dbReference type="PANTHER" id="PTHR43393:SF3">
    <property type="entry name" value="LYSINE DECARBOXYLASE-LIKE PROTEIN"/>
    <property type="match status" value="1"/>
</dbReference>
<keyword evidence="2" id="KW-1185">Reference proteome</keyword>
<organism evidence="1 2">
    <name type="scientific">Saxibacter everestensis</name>
    <dbReference type="NCBI Taxonomy" id="2909229"/>
    <lineage>
        <taxon>Bacteria</taxon>
        <taxon>Bacillati</taxon>
        <taxon>Actinomycetota</taxon>
        <taxon>Actinomycetes</taxon>
        <taxon>Micrococcales</taxon>
        <taxon>Brevibacteriaceae</taxon>
        <taxon>Saxibacter</taxon>
    </lineage>
</organism>
<proteinExistence type="predicted"/>
<dbReference type="Gene3D" id="3.40.50.450">
    <property type="match status" value="1"/>
</dbReference>
<dbReference type="RefSeq" id="WP_349639584.1">
    <property type="nucleotide sequence ID" value="NZ_CP090958.1"/>
</dbReference>
<reference evidence="1 2" key="1">
    <citation type="submission" date="2023-05" db="EMBL/GenBank/DDBJ databases">
        <title>Lithophilousrod everest ZFBP1038 complete genpme.</title>
        <authorList>
            <person name="Tian M."/>
        </authorList>
    </citation>
    <scope>NUCLEOTIDE SEQUENCE [LARGE SCALE GENOMIC DNA]</scope>
    <source>
        <strain evidence="1 2">ZFBP1038</strain>
    </source>
</reference>
<accession>A0ABY8QWM0</accession>
<evidence type="ECO:0000313" key="2">
    <source>
        <dbReference type="Proteomes" id="UP001209083"/>
    </source>
</evidence>
<dbReference type="InterPro" id="IPR052341">
    <property type="entry name" value="LOG_family_nucleotidases"/>
</dbReference>
<gene>
    <name evidence="1" type="ORF">LWF01_03115</name>
</gene>
<evidence type="ECO:0000313" key="1">
    <source>
        <dbReference type="EMBL" id="WGW12779.1"/>
    </source>
</evidence>
<dbReference type="PANTHER" id="PTHR43393">
    <property type="entry name" value="CYTOKININ RIBOSIDE 5'-MONOPHOSPHATE PHOSPHORIBOHYDROLASE"/>
    <property type="match status" value="1"/>
</dbReference>
<dbReference type="EMBL" id="CP090958">
    <property type="protein sequence ID" value="WGW12779.1"/>
    <property type="molecule type" value="Genomic_DNA"/>
</dbReference>
<sequence>MKRNRGRIVQIDTLEEFDHRLRSGARRLSGWRLMAIDLSQRSRELRGSDVGGALFLGCTFADHDEDSVRARGAVVFPEVPSVPVDTYRTTLYRPDELYDQRDYEKTLDARTYAWSQKDHSIDATLAAALHDHAVDGALAAWISGRRLVGIMGGHALTRDQRKYADAAQLGFLLGAHLTVATGGGPGAMEAANLGGYLSGGDEDDLRDALSTLGRVPGFRPDIGAWAEAAFEVRERHPQGAESLGIPTWHYGHEPPNLFASAIAKYFHNAQREAILLEVCQAGIVFLPGAGGTVQEIFQDACENYYADESAVAPMVLIGTDYWTNEYPAWPLLKALAAGRPMEGHVHLVESVQDAAELIAAGAQ</sequence>
<name>A0ABY8QWM0_9MICO</name>
<dbReference type="Proteomes" id="UP001209083">
    <property type="component" value="Chromosome"/>
</dbReference>
<protein>
    <submittedName>
        <fullName evidence="1">Rossmann fold nucleotide-binding protein</fullName>
    </submittedName>
</protein>
<dbReference type="SUPFAM" id="SSF102405">
    <property type="entry name" value="MCP/YpsA-like"/>
    <property type="match status" value="1"/>
</dbReference>